<reference evidence="3 4" key="1">
    <citation type="submission" date="2023-07" db="EMBL/GenBank/DDBJ databases">
        <title>Genomic Encyclopedia of Type Strains, Phase IV (KMG-IV): sequencing the most valuable type-strain genomes for metagenomic binning, comparative biology and taxonomic classification.</title>
        <authorList>
            <person name="Goeker M."/>
        </authorList>
    </citation>
    <scope>NUCLEOTIDE SEQUENCE [LARGE SCALE GENOMIC DNA]</scope>
    <source>
        <strain evidence="3 4">DSM 18695</strain>
    </source>
</reference>
<evidence type="ECO:0000313" key="3">
    <source>
        <dbReference type="EMBL" id="MDQ0462648.1"/>
    </source>
</evidence>
<evidence type="ECO:0008006" key="5">
    <source>
        <dbReference type="Google" id="ProtNLM"/>
    </source>
</evidence>
<gene>
    <name evidence="3" type="ORF">QO010_000396</name>
</gene>
<dbReference type="Pfam" id="PF18417">
    <property type="entry name" value="LodA_C"/>
    <property type="match status" value="1"/>
</dbReference>
<feature type="domain" description="L-Lysine epsilon oxidase N-terminal" evidence="1">
    <location>
        <begin position="8"/>
        <end position="256"/>
    </location>
</feature>
<organism evidence="3 4">
    <name type="scientific">Caulobacter ginsengisoli</name>
    <dbReference type="NCBI Taxonomy" id="400775"/>
    <lineage>
        <taxon>Bacteria</taxon>
        <taxon>Pseudomonadati</taxon>
        <taxon>Pseudomonadota</taxon>
        <taxon>Alphaproteobacteria</taxon>
        <taxon>Caulobacterales</taxon>
        <taxon>Caulobacteraceae</taxon>
        <taxon>Caulobacter</taxon>
    </lineage>
</organism>
<protein>
    <recommendedName>
        <fullName evidence="5">L-lysine 6-oxidase</fullName>
    </recommendedName>
</protein>
<evidence type="ECO:0000313" key="4">
    <source>
        <dbReference type="Proteomes" id="UP001228905"/>
    </source>
</evidence>
<accession>A0ABU0IKW5</accession>
<name>A0ABU0IKW5_9CAUL</name>
<proteinExistence type="predicted"/>
<dbReference type="Proteomes" id="UP001228905">
    <property type="component" value="Unassembled WGS sequence"/>
</dbReference>
<dbReference type="InterPro" id="IPR041168">
    <property type="entry name" value="LodA_N"/>
</dbReference>
<dbReference type="EMBL" id="JAUSVS010000001">
    <property type="protein sequence ID" value="MDQ0462648.1"/>
    <property type="molecule type" value="Genomic_DNA"/>
</dbReference>
<sequence length="885" mass="97221">MTPIYRIHPAIGVARLGDSTDEFCLAAEAPAGMPTECDKQGNAILKNGQPVPVSRFRDDEGRIKRQAARFQLYVYDDDSPDGRPLNLGDPVRGGGNEGTLADIQWRVHLANKKASWYAFDQLEGEHGYAPDHPRRNADITNANARQALIIDPGPQTVNHTDRRNAAFSRDGNPAYAPTFPPEGLTPNPIDTLGELKTDDTGALVVLGGHGNSGTMLTGIGQPRIDTYANTDGWFDDIADGPVMARLVMDCENVTATRYIDVEYPAWVLSAYPRYCPEILDMVTGEDVVFDLAVTQFAYRTDVYGTAGTFDDPQHIDPLDTGALLHWKAGRLTWNPDFKPWFWRDVWPILFRPDEFTYLDNVLQSSNAPHNQTQRGTFEPWPLSVPPFLPPEAAQRGMARAAALTFSGAALAEALAPSFAVLARAEPPPAAAALRLAGPALTKAAHAFASAVLPAGPGHDPAAFVEIWRNLYRANGDGGNGGDEVYVKALEDFRAQLNAIAATLEPRPGPHGLETAPKPIDAPDPGAALATPASQLLAGYGDDYVSGAQIDRILYREALGATLDPYREKRAYLFGLLRQPGEENSFQLKGRPTNRSTNLPLMPLLSGDNPISNTLPSKFLKLTNYQLFVLKQWSEGLFVNEVDEGWVPREAIHPYQPTKDWVNRTPRDLDIAVLSNVVGGAFCPGGEVSWIIRNPAAWHAPYRLKASPEFYTFKQTAGEANALWNPPLTEEDYIAYIDTDLSQDTDFDVGLEPGDLTKYSALPWQADFNECSTQDIDVTYADWNVLNTAGDSLMAREQKIWTTLWWPAHRPMQALTYTGGGDANPTLKWMNWAAGVPQTNAGDLKMTTEWARLGFVIRNPFVPPASLDQASPNNKYVCVESQWSPL</sequence>
<dbReference type="RefSeq" id="WP_307345261.1">
    <property type="nucleotide sequence ID" value="NZ_JAUSVS010000001.1"/>
</dbReference>
<dbReference type="Pfam" id="PF17990">
    <property type="entry name" value="LodA_N"/>
    <property type="match status" value="1"/>
</dbReference>
<comment type="caution">
    <text evidence="3">The sequence shown here is derived from an EMBL/GenBank/DDBJ whole genome shotgun (WGS) entry which is preliminary data.</text>
</comment>
<evidence type="ECO:0000259" key="2">
    <source>
        <dbReference type="Pfam" id="PF18417"/>
    </source>
</evidence>
<dbReference type="InterPro" id="IPR041173">
    <property type="entry name" value="LodA_C"/>
</dbReference>
<feature type="domain" description="L-lysine epsilon oxidase C-terminal" evidence="2">
    <location>
        <begin position="602"/>
        <end position="781"/>
    </location>
</feature>
<keyword evidence="4" id="KW-1185">Reference proteome</keyword>
<evidence type="ECO:0000259" key="1">
    <source>
        <dbReference type="Pfam" id="PF17990"/>
    </source>
</evidence>